<protein>
    <submittedName>
        <fullName evidence="2">Uncharacterized protein</fullName>
    </submittedName>
</protein>
<evidence type="ECO:0000256" key="1">
    <source>
        <dbReference type="SAM" id="Phobius"/>
    </source>
</evidence>
<dbReference type="Proteomes" id="UP000226403">
    <property type="component" value="Segment"/>
</dbReference>
<dbReference type="EMBL" id="KT962247">
    <property type="protein sequence ID" value="ALO80525.1"/>
    <property type="molecule type" value="Genomic_DNA"/>
</dbReference>
<keyword evidence="1" id="KW-1133">Transmembrane helix</keyword>
<organism evidence="2 3">
    <name type="scientific">Cellulophaga phage phi17:2_18</name>
    <dbReference type="NCBI Taxonomy" id="1747283"/>
    <lineage>
        <taxon>Viruses</taxon>
        <taxon>Duplodnaviria</taxon>
        <taxon>Heunggongvirae</taxon>
        <taxon>Uroviricota</taxon>
        <taxon>Caudoviricetes</taxon>
        <taxon>Lightbulbvirus</taxon>
        <taxon>Lightbulbvirus Cba172</taxon>
    </lineage>
</organism>
<reference evidence="2 3" key="1">
    <citation type="submission" date="2015-10" db="EMBL/GenBank/DDBJ databases">
        <title>Large-scale maps of variable infection efficiencies in aquatic Bacteriodetes phage-host model systems.</title>
        <authorList>
            <person name="Holmfeldt K."/>
            <person name="Solonenko N."/>
            <person name="Howard-Varona C."/>
            <person name="Moreno M."/>
            <person name="Malmstrom R.R."/>
            <person name="Blow M.J."/>
            <person name="Sullivan M.B."/>
        </authorList>
    </citation>
    <scope>NUCLEOTIDE SEQUENCE [LARGE SCALE GENOMIC DNA]</scope>
</reference>
<name>A0A0S2MX91_9CAUD</name>
<sequence>MTFRIPPGLGPVDFFHALDLFKMSLGLFYFYYL</sequence>
<gene>
    <name evidence="2" type="ORF">Phi17218_122</name>
</gene>
<evidence type="ECO:0000313" key="2">
    <source>
        <dbReference type="EMBL" id="ALO80525.1"/>
    </source>
</evidence>
<proteinExistence type="predicted"/>
<keyword evidence="1" id="KW-0472">Membrane</keyword>
<keyword evidence="1" id="KW-0812">Transmembrane</keyword>
<accession>A0A0S2MX91</accession>
<evidence type="ECO:0000313" key="3">
    <source>
        <dbReference type="Proteomes" id="UP000226403"/>
    </source>
</evidence>
<feature type="transmembrane region" description="Helical" evidence="1">
    <location>
        <begin position="14"/>
        <end position="32"/>
    </location>
</feature>